<name>A0A918VZ31_9FLAO</name>
<dbReference type="InterPro" id="IPR016040">
    <property type="entry name" value="NAD(P)-bd_dom"/>
</dbReference>
<reference evidence="2" key="1">
    <citation type="journal article" date="2014" name="Int. J. Syst. Evol. Microbiol.">
        <title>Complete genome sequence of Corynebacterium casei LMG S-19264T (=DSM 44701T), isolated from a smear-ripened cheese.</title>
        <authorList>
            <consortium name="US DOE Joint Genome Institute (JGI-PGF)"/>
            <person name="Walter F."/>
            <person name="Albersmeier A."/>
            <person name="Kalinowski J."/>
            <person name="Ruckert C."/>
        </authorList>
    </citation>
    <scope>NUCLEOTIDE SEQUENCE</scope>
    <source>
        <strain evidence="2">KCTC 12719</strain>
    </source>
</reference>
<evidence type="ECO:0000313" key="2">
    <source>
        <dbReference type="EMBL" id="GHA36398.1"/>
    </source>
</evidence>
<dbReference type="InterPro" id="IPR036291">
    <property type="entry name" value="NAD(P)-bd_dom_sf"/>
</dbReference>
<reference evidence="2" key="2">
    <citation type="submission" date="2020-09" db="EMBL/GenBank/DDBJ databases">
        <authorList>
            <person name="Sun Q."/>
            <person name="Kim S."/>
        </authorList>
    </citation>
    <scope>NUCLEOTIDE SEQUENCE</scope>
    <source>
        <strain evidence="2">KCTC 12719</strain>
    </source>
</reference>
<dbReference type="PANTHER" id="PTHR14097:SF7">
    <property type="entry name" value="OXIDOREDUCTASE HTATIP2"/>
    <property type="match status" value="1"/>
</dbReference>
<dbReference type="Proteomes" id="UP000610456">
    <property type="component" value="Unassembled WGS sequence"/>
</dbReference>
<sequence>MKTAIILGATGLTGSNVLNKLLLDDRYEKVKLFSRSTAAVAHPKVEEHLIDLFELEQHADLFTGDEVYCCVGSTQKKTPDEEMYKKVDYGIPVAAAELCKRNNIETLLIVSALGADPESKFFYNRTKGEMEQDVLKKEISRTYLFRPSLIAGKREEKRPLEYVWKQLMRVGDHFLVGPLKKYKSIQAEAIAKAMIFVANHRYAAVMIESKEIQEIADAEK</sequence>
<dbReference type="RefSeq" id="WP_189604349.1">
    <property type="nucleotide sequence ID" value="NZ_BMXB01000005.1"/>
</dbReference>
<protein>
    <submittedName>
        <fullName evidence="2">Nucleoside-diphosphate sugar epimerase</fullName>
    </submittedName>
</protein>
<dbReference type="Pfam" id="PF13460">
    <property type="entry name" value="NAD_binding_10"/>
    <property type="match status" value="1"/>
</dbReference>
<evidence type="ECO:0000313" key="3">
    <source>
        <dbReference type="Proteomes" id="UP000610456"/>
    </source>
</evidence>
<proteinExistence type="predicted"/>
<dbReference type="AlphaFoldDB" id="A0A918VZ31"/>
<dbReference type="PANTHER" id="PTHR14097">
    <property type="entry name" value="OXIDOREDUCTASE HTATIP2"/>
    <property type="match status" value="1"/>
</dbReference>
<dbReference type="Gene3D" id="3.40.50.720">
    <property type="entry name" value="NAD(P)-binding Rossmann-like Domain"/>
    <property type="match status" value="1"/>
</dbReference>
<feature type="domain" description="NAD(P)-binding" evidence="1">
    <location>
        <begin position="8"/>
        <end position="135"/>
    </location>
</feature>
<accession>A0A918VZ31</accession>
<gene>
    <name evidence="2" type="ORF">GCM10007103_17410</name>
</gene>
<evidence type="ECO:0000259" key="1">
    <source>
        <dbReference type="Pfam" id="PF13460"/>
    </source>
</evidence>
<keyword evidence="3" id="KW-1185">Reference proteome</keyword>
<comment type="caution">
    <text evidence="2">The sequence shown here is derived from an EMBL/GenBank/DDBJ whole genome shotgun (WGS) entry which is preliminary data.</text>
</comment>
<dbReference type="SUPFAM" id="SSF51735">
    <property type="entry name" value="NAD(P)-binding Rossmann-fold domains"/>
    <property type="match status" value="1"/>
</dbReference>
<dbReference type="EMBL" id="BMXB01000005">
    <property type="protein sequence ID" value="GHA36398.1"/>
    <property type="molecule type" value="Genomic_DNA"/>
</dbReference>
<organism evidence="2 3">
    <name type="scientific">Salinimicrobium marinum</name>
    <dbReference type="NCBI Taxonomy" id="680283"/>
    <lineage>
        <taxon>Bacteria</taxon>
        <taxon>Pseudomonadati</taxon>
        <taxon>Bacteroidota</taxon>
        <taxon>Flavobacteriia</taxon>
        <taxon>Flavobacteriales</taxon>
        <taxon>Flavobacteriaceae</taxon>
        <taxon>Salinimicrobium</taxon>
    </lineage>
</organism>